<dbReference type="UniPathway" id="UPA00138"/>
<evidence type="ECO:0000256" key="1">
    <source>
        <dbReference type="ARBA" id="ARBA00004926"/>
    </source>
</evidence>
<comment type="pathway">
    <text evidence="8">Carbohydrate biosynthesis; gluconeogenesis.</text>
</comment>
<dbReference type="PROSITE" id="PS00174">
    <property type="entry name" value="P_GLUCOSE_ISOMERASE_2"/>
    <property type="match status" value="1"/>
</dbReference>
<evidence type="ECO:0000256" key="9">
    <source>
        <dbReference type="RuleBase" id="RU000612"/>
    </source>
</evidence>
<protein>
    <recommendedName>
        <fullName evidence="8">Glucose-6-phosphate isomerase</fullName>
        <shortName evidence="8">GPI</shortName>
        <ecNumber evidence="8">5.3.1.9</ecNumber>
    </recommendedName>
    <alternativeName>
        <fullName evidence="8">Phosphoglucose isomerase</fullName>
        <shortName evidence="8">PGI</shortName>
    </alternativeName>
    <alternativeName>
        <fullName evidence="8">Phosphohexose isomerase</fullName>
        <shortName evidence="8">PHI</shortName>
    </alternativeName>
</protein>
<dbReference type="InterPro" id="IPR035476">
    <property type="entry name" value="SIS_PGI_1"/>
</dbReference>
<evidence type="ECO:0000256" key="4">
    <source>
        <dbReference type="ARBA" id="ARBA00022490"/>
    </source>
</evidence>
<dbReference type="FunFam" id="3.40.50.10490:FF:000015">
    <property type="entry name" value="Glucose-6-phosphate isomerase"/>
    <property type="match status" value="1"/>
</dbReference>
<comment type="caution">
    <text evidence="10">The sequence shown here is derived from an EMBL/GenBank/DDBJ whole genome shotgun (WGS) entry which is preliminary data.</text>
</comment>
<dbReference type="PROSITE" id="PS00765">
    <property type="entry name" value="P_GLUCOSE_ISOMERASE_1"/>
    <property type="match status" value="1"/>
</dbReference>
<dbReference type="InterPro" id="IPR035482">
    <property type="entry name" value="SIS_PGI_2"/>
</dbReference>
<feature type="active site" evidence="8">
    <location>
        <position position="412"/>
    </location>
</feature>
<dbReference type="HAMAP" id="MF_00473">
    <property type="entry name" value="G6P_isomerase"/>
    <property type="match status" value="1"/>
</dbReference>
<dbReference type="InterPro" id="IPR046348">
    <property type="entry name" value="SIS_dom_sf"/>
</dbReference>
<evidence type="ECO:0000256" key="8">
    <source>
        <dbReference type="HAMAP-Rule" id="MF_00473"/>
    </source>
</evidence>
<dbReference type="AlphaFoldDB" id="A0A4R9C0N2"/>
<dbReference type="Gene3D" id="3.40.50.10490">
    <property type="entry name" value="Glucose-6-phosphate isomerase like protein, domain 1"/>
    <property type="match status" value="2"/>
</dbReference>
<comment type="pathway">
    <text evidence="1 8 9">Carbohydrate degradation; glycolysis; D-glyceraldehyde 3-phosphate and glycerone phosphate from D-glucose: step 2/4.</text>
</comment>
<dbReference type="EC" id="5.3.1.9" evidence="8"/>
<dbReference type="UniPathway" id="UPA00109">
    <property type="reaction ID" value="UER00181"/>
</dbReference>
<dbReference type="Pfam" id="PF00342">
    <property type="entry name" value="PGI"/>
    <property type="match status" value="1"/>
</dbReference>
<evidence type="ECO:0000256" key="2">
    <source>
        <dbReference type="ARBA" id="ARBA00006604"/>
    </source>
</evidence>
<dbReference type="GO" id="GO:0004347">
    <property type="term" value="F:glucose-6-phosphate isomerase activity"/>
    <property type="evidence" value="ECO:0007669"/>
    <property type="project" value="UniProtKB-UniRule"/>
</dbReference>
<dbReference type="NCBIfam" id="NF010697">
    <property type="entry name" value="PRK14097.1"/>
    <property type="match status" value="1"/>
</dbReference>
<dbReference type="PANTHER" id="PTHR11469:SF1">
    <property type="entry name" value="GLUCOSE-6-PHOSPHATE ISOMERASE"/>
    <property type="match status" value="1"/>
</dbReference>
<dbReference type="CDD" id="cd05016">
    <property type="entry name" value="SIS_PGI_2"/>
    <property type="match status" value="1"/>
</dbReference>
<comment type="function">
    <text evidence="8">Catalyzes the reversible isomerization of glucose-6-phosphate to fructose-6-phosphate.</text>
</comment>
<dbReference type="FunFam" id="3.40.50.10490:FF:000016">
    <property type="entry name" value="Glucose-6-phosphate isomerase"/>
    <property type="match status" value="1"/>
</dbReference>
<dbReference type="SUPFAM" id="SSF53697">
    <property type="entry name" value="SIS domain"/>
    <property type="match status" value="1"/>
</dbReference>
<evidence type="ECO:0000313" key="11">
    <source>
        <dbReference type="Proteomes" id="UP000297454"/>
    </source>
</evidence>
<dbReference type="CDD" id="cd05015">
    <property type="entry name" value="SIS_PGI_1"/>
    <property type="match status" value="1"/>
</dbReference>
<evidence type="ECO:0000256" key="3">
    <source>
        <dbReference type="ARBA" id="ARBA00022432"/>
    </source>
</evidence>
<dbReference type="GO" id="GO:0048029">
    <property type="term" value="F:monosaccharide binding"/>
    <property type="evidence" value="ECO:0007669"/>
    <property type="project" value="TreeGrafter"/>
</dbReference>
<organism evidence="10 11">
    <name type="scientific">Helcococcus ovis</name>
    <dbReference type="NCBI Taxonomy" id="72026"/>
    <lineage>
        <taxon>Bacteria</taxon>
        <taxon>Bacillati</taxon>
        <taxon>Bacillota</taxon>
        <taxon>Tissierellia</taxon>
        <taxon>Tissierellales</taxon>
        <taxon>Peptoniphilaceae</taxon>
        <taxon>Helcococcus</taxon>
    </lineage>
</organism>
<dbReference type="InterPro" id="IPR001672">
    <property type="entry name" value="G6P_Isomerase"/>
</dbReference>
<name>A0A4R9C0N2_9FIRM</name>
<dbReference type="PRINTS" id="PR00662">
    <property type="entry name" value="G6PISOMERASE"/>
</dbReference>
<keyword evidence="6 8" id="KW-0413">Isomerase</keyword>
<dbReference type="RefSeq" id="WP_134743963.1">
    <property type="nucleotide sequence ID" value="NZ_JBFNFK010000005.1"/>
</dbReference>
<sequence length="424" mass="47574">MKIDLSKAVLENKIEDIKEEVLRAQQILVEGEGEGSDFLGWLDLPINYDKEEFERIKNAAKRIRENSDVLVAIGIGGSYLGAQAVLSALTNSYAKNKPEVIFVGNHLSSTEIVELKEYLRDKDFSINVISKSGTTTEPAIAFRIFKELLEEKYSEEEAKSRIFATTDKEKGALKTLATQKGYETFVVPDNVGGRFSVLTAVGLLPIAVAGIDIDALMQGAADYREEVLDKEFEENDVLKYVAMRNVLYREGKDIEILVAYEPKLKFFNEWWKQLEGESEGKDGKALFPASVIFTTDLHSLGQIIQEGKRNIFETVISVDTPKYDISIKSDEDDLDGLNYLVGKTVDEVNKVAIKATVDAHVDGNVPNIVLHLEKIDEYNLGKMIYFFEYAIGVSGYVLEINPFNQPGVEKYKANMFKMLEKPGY</sequence>
<keyword evidence="5 8" id="KW-0324">Glycolysis</keyword>
<accession>A0A4R9C0N2</accession>
<dbReference type="GO" id="GO:0006094">
    <property type="term" value="P:gluconeogenesis"/>
    <property type="evidence" value="ECO:0007669"/>
    <property type="project" value="UniProtKB-UniRule"/>
</dbReference>
<comment type="caution">
    <text evidence="8">Lacks conserved residue(s) required for the propagation of feature annotation.</text>
</comment>
<comment type="catalytic activity">
    <reaction evidence="7 8 9">
        <text>alpha-D-glucose 6-phosphate = beta-D-fructose 6-phosphate</text>
        <dbReference type="Rhea" id="RHEA:11816"/>
        <dbReference type="ChEBI" id="CHEBI:57634"/>
        <dbReference type="ChEBI" id="CHEBI:58225"/>
        <dbReference type="EC" id="5.3.1.9"/>
    </reaction>
</comment>
<dbReference type="Proteomes" id="UP000297454">
    <property type="component" value="Unassembled WGS sequence"/>
</dbReference>
<reference evidence="10 11" key="1">
    <citation type="submission" date="2019-01" db="EMBL/GenBank/DDBJ databases">
        <title>Draft Genome Sequences of Helcococcus ovis Strains Isolated from the Uterus and Vagina of Dairy Cows with Metritis.</title>
        <authorList>
            <person name="Cunha F."/>
            <person name="Jeon S.J."/>
            <person name="Kutzer P."/>
            <person name="Galvao K.N."/>
        </authorList>
    </citation>
    <scope>NUCLEOTIDE SEQUENCE [LARGE SCALE GENOMIC DNA]</scope>
    <source>
        <strain evidence="10 11">KG-37</strain>
    </source>
</reference>
<dbReference type="PANTHER" id="PTHR11469">
    <property type="entry name" value="GLUCOSE-6-PHOSPHATE ISOMERASE"/>
    <property type="match status" value="1"/>
</dbReference>
<dbReference type="InterPro" id="IPR018189">
    <property type="entry name" value="Phosphoglucose_isomerase_CS"/>
</dbReference>
<keyword evidence="4 8" id="KW-0963">Cytoplasm</keyword>
<keyword evidence="3 8" id="KW-0312">Gluconeogenesis</keyword>
<gene>
    <name evidence="8" type="primary">pgi</name>
    <name evidence="10" type="ORF">EQF91_05735</name>
</gene>
<evidence type="ECO:0000256" key="6">
    <source>
        <dbReference type="ARBA" id="ARBA00023235"/>
    </source>
</evidence>
<evidence type="ECO:0000256" key="7">
    <source>
        <dbReference type="ARBA" id="ARBA00029321"/>
    </source>
</evidence>
<evidence type="ECO:0000256" key="5">
    <source>
        <dbReference type="ARBA" id="ARBA00023152"/>
    </source>
</evidence>
<dbReference type="PROSITE" id="PS51463">
    <property type="entry name" value="P_GLUCOSE_ISOMERASE_3"/>
    <property type="match status" value="1"/>
</dbReference>
<keyword evidence="11" id="KW-1185">Reference proteome</keyword>
<feature type="active site" description="Proton donor" evidence="8">
    <location>
        <position position="277"/>
    </location>
</feature>
<dbReference type="GO" id="GO:0005829">
    <property type="term" value="C:cytosol"/>
    <property type="evidence" value="ECO:0007669"/>
    <property type="project" value="TreeGrafter"/>
</dbReference>
<dbReference type="EMBL" id="SCFR01000019">
    <property type="protein sequence ID" value="TFF65487.1"/>
    <property type="molecule type" value="Genomic_DNA"/>
</dbReference>
<dbReference type="GO" id="GO:0097367">
    <property type="term" value="F:carbohydrate derivative binding"/>
    <property type="evidence" value="ECO:0007669"/>
    <property type="project" value="InterPro"/>
</dbReference>
<dbReference type="GO" id="GO:0006096">
    <property type="term" value="P:glycolytic process"/>
    <property type="evidence" value="ECO:0007669"/>
    <property type="project" value="UniProtKB-UniRule"/>
</dbReference>
<comment type="similarity">
    <text evidence="2 8 9">Belongs to the GPI family.</text>
</comment>
<evidence type="ECO:0000313" key="10">
    <source>
        <dbReference type="EMBL" id="TFF65487.1"/>
    </source>
</evidence>
<dbReference type="GO" id="GO:0051156">
    <property type="term" value="P:glucose 6-phosphate metabolic process"/>
    <property type="evidence" value="ECO:0007669"/>
    <property type="project" value="TreeGrafter"/>
</dbReference>
<comment type="subcellular location">
    <subcellularLocation>
        <location evidence="8">Cytoplasm</location>
    </subcellularLocation>
</comment>
<proteinExistence type="inferred from homology"/>